<name>A0A7R8W1D0_9CRUS</name>
<reference evidence="10" key="1">
    <citation type="submission" date="2020-11" db="EMBL/GenBank/DDBJ databases">
        <authorList>
            <person name="Tran Van P."/>
        </authorList>
    </citation>
    <scope>NUCLEOTIDE SEQUENCE</scope>
</reference>
<dbReference type="GO" id="GO:0000407">
    <property type="term" value="C:phagophore assembly site"/>
    <property type="evidence" value="ECO:0007669"/>
    <property type="project" value="TreeGrafter"/>
</dbReference>
<evidence type="ECO:0000256" key="8">
    <source>
        <dbReference type="ARBA" id="ARBA00023006"/>
    </source>
</evidence>
<keyword evidence="4" id="KW-0813">Transport</keyword>
<dbReference type="GO" id="GO:0044804">
    <property type="term" value="P:nucleophagy"/>
    <property type="evidence" value="ECO:0007669"/>
    <property type="project" value="TreeGrafter"/>
</dbReference>
<keyword evidence="7" id="KW-0653">Protein transport</keyword>
<dbReference type="PANTHER" id="PTHR12866:SF2">
    <property type="entry name" value="UBIQUITIN-LIKE-CONJUGATING ENZYME ATG3"/>
    <property type="match status" value="1"/>
</dbReference>
<keyword evidence="6" id="KW-0833">Ubl conjugation pathway</keyword>
<dbReference type="GO" id="GO:0061723">
    <property type="term" value="P:glycophagy"/>
    <property type="evidence" value="ECO:0007669"/>
    <property type="project" value="TreeGrafter"/>
</dbReference>
<dbReference type="GO" id="GO:0000422">
    <property type="term" value="P:autophagy of mitochondrion"/>
    <property type="evidence" value="ECO:0007669"/>
    <property type="project" value="TreeGrafter"/>
</dbReference>
<evidence type="ECO:0000256" key="9">
    <source>
        <dbReference type="ARBA" id="ARBA00034553"/>
    </source>
</evidence>
<dbReference type="OrthoDB" id="1584384at2759"/>
<evidence type="ECO:0000256" key="7">
    <source>
        <dbReference type="ARBA" id="ARBA00022927"/>
    </source>
</evidence>
<evidence type="ECO:0000256" key="5">
    <source>
        <dbReference type="ARBA" id="ARBA00022490"/>
    </source>
</evidence>
<dbReference type="EMBL" id="OB660123">
    <property type="protein sequence ID" value="CAD7222919.1"/>
    <property type="molecule type" value="Genomic_DNA"/>
</dbReference>
<dbReference type="PANTHER" id="PTHR12866">
    <property type="entry name" value="UBIQUITIN-LIKE-CONJUGATING ENZYME ATG3"/>
    <property type="match status" value="1"/>
</dbReference>
<sequence length="309" mass="34789">MDGVFNVVKGAALGVAEYMTPVLKQSKFRETGMVTPEEFVAAGDHLVHHCPTWQWASGEISKQKDYLPAEKQFLVTRNVPCKQMEYNPALETIVDAEGDPDGGWVDTQYLGDDDGKALVEKVMDMNIQDVVATGSAIGGCTEQHLTDEDDDDDEEAIDMEALEEAGFPEEVDNVILPHEPSTEDKKGEILATRSYTLYITYDKFYRTPRLWLTGYDENLQPLSMKSMYKDFSAEHAKKTITMEAFPHFVSPPMASIHPCKHAEVMKRILDQMAEGGKELGVHLYLIVFLKFMQAVIPTIEYDFTQNFSL</sequence>
<accession>A0A7R8W1D0</accession>
<dbReference type="Gene3D" id="3.30.1460.50">
    <property type="match status" value="1"/>
</dbReference>
<evidence type="ECO:0000256" key="2">
    <source>
        <dbReference type="ARBA" id="ARBA00007683"/>
    </source>
</evidence>
<dbReference type="GO" id="GO:0019776">
    <property type="term" value="F:Atg8-family ligase activity"/>
    <property type="evidence" value="ECO:0007669"/>
    <property type="project" value="TreeGrafter"/>
</dbReference>
<comment type="subcellular location">
    <subcellularLocation>
        <location evidence="1">Cytoplasm</location>
    </subcellularLocation>
</comment>
<evidence type="ECO:0000256" key="1">
    <source>
        <dbReference type="ARBA" id="ARBA00004496"/>
    </source>
</evidence>
<keyword evidence="5" id="KW-0963">Cytoplasm</keyword>
<proteinExistence type="inferred from homology"/>
<dbReference type="InterPro" id="IPR007135">
    <property type="entry name" value="Atg3/Atg10"/>
</dbReference>
<gene>
    <name evidence="10" type="ORF">CTOB1V02_LOCUS915</name>
</gene>
<protein>
    <recommendedName>
        <fullName evidence="3">Ubiquitin-like-conjugating enzyme ATG3</fullName>
    </recommendedName>
    <alternativeName>
        <fullName evidence="9">Autophagy-related protein 3</fullName>
    </alternativeName>
</protein>
<organism evidence="10">
    <name type="scientific">Cyprideis torosa</name>
    <dbReference type="NCBI Taxonomy" id="163714"/>
    <lineage>
        <taxon>Eukaryota</taxon>
        <taxon>Metazoa</taxon>
        <taxon>Ecdysozoa</taxon>
        <taxon>Arthropoda</taxon>
        <taxon>Crustacea</taxon>
        <taxon>Oligostraca</taxon>
        <taxon>Ostracoda</taxon>
        <taxon>Podocopa</taxon>
        <taxon>Podocopida</taxon>
        <taxon>Cytherocopina</taxon>
        <taxon>Cytheroidea</taxon>
        <taxon>Cytherideidae</taxon>
        <taxon>Cyprideis</taxon>
    </lineage>
</organism>
<evidence type="ECO:0000313" key="10">
    <source>
        <dbReference type="EMBL" id="CAD7222919.1"/>
    </source>
</evidence>
<keyword evidence="8" id="KW-0072">Autophagy</keyword>
<comment type="similarity">
    <text evidence="2">Belongs to the ATG3 family.</text>
</comment>
<dbReference type="GO" id="GO:0005829">
    <property type="term" value="C:cytosol"/>
    <property type="evidence" value="ECO:0007669"/>
    <property type="project" value="TreeGrafter"/>
</dbReference>
<dbReference type="GO" id="GO:0015031">
    <property type="term" value="P:protein transport"/>
    <property type="evidence" value="ECO:0007669"/>
    <property type="project" value="UniProtKB-KW"/>
</dbReference>
<evidence type="ECO:0000256" key="4">
    <source>
        <dbReference type="ARBA" id="ARBA00022448"/>
    </source>
</evidence>
<evidence type="ECO:0000256" key="6">
    <source>
        <dbReference type="ARBA" id="ARBA00022786"/>
    </source>
</evidence>
<evidence type="ECO:0000256" key="3">
    <source>
        <dbReference type="ARBA" id="ARBA00017573"/>
    </source>
</evidence>
<dbReference type="AlphaFoldDB" id="A0A7R8W1D0"/>
<dbReference type="GO" id="GO:0000045">
    <property type="term" value="P:autophagosome assembly"/>
    <property type="evidence" value="ECO:0007669"/>
    <property type="project" value="TreeGrafter"/>
</dbReference>
<dbReference type="Pfam" id="PF03987">
    <property type="entry name" value="Autophagy_act_C"/>
    <property type="match status" value="1"/>
</dbReference>